<evidence type="ECO:0000313" key="1">
    <source>
        <dbReference type="EMBL" id="QDU31798.1"/>
    </source>
</evidence>
<evidence type="ECO:0000313" key="2">
    <source>
        <dbReference type="Proteomes" id="UP000315017"/>
    </source>
</evidence>
<keyword evidence="2" id="KW-1185">Reference proteome</keyword>
<dbReference type="OrthoDB" id="264497at2"/>
<sequence>MIAITCKHEQLVKRGKDARGNQRFKCCSCGASVVRHEGGKPLGNMRLEMAKAIIVLKLLLEGMSIRACERITSVNRDTICDLVLTLGQKCDTFLENTVQGVQAKYIELDEIWAFSGCKAKTAKEKNYGPEMGDVWTWFAIDAQSKMILSHKTGKRDQVTGDEFLRRLNNATVGRTQVTSDGFSAYTYGVPSAMGSRVDFAQLIKHYAGSQNETRYSPAQIVGTEVVPRFGNPDEAHVSTSYSERLNLSVRMHNRRLTRLTNAHSKSAEHHSAMLSIFTAFYNYCRKHESCGKGKQTPAMAAGLTDHVWSVKELLEAAA</sequence>
<gene>
    <name evidence="1" type="ORF">ETAA8_69580</name>
</gene>
<dbReference type="RefSeq" id="WP_145099531.1">
    <property type="nucleotide sequence ID" value="NZ_CP036274.1"/>
</dbReference>
<dbReference type="PANTHER" id="PTHR33293">
    <property type="entry name" value="INSERTION ELEMENT IS1 1 PROTEIN INSB-RELATED"/>
    <property type="match status" value="1"/>
</dbReference>
<dbReference type="EMBL" id="CP036274">
    <property type="protein sequence ID" value="QDU31798.1"/>
    <property type="molecule type" value="Genomic_DNA"/>
</dbReference>
<dbReference type="PANTHER" id="PTHR33293:SF2">
    <property type="entry name" value="TRANSPOSASE"/>
    <property type="match status" value="1"/>
</dbReference>
<dbReference type="AlphaFoldDB" id="A0A517YNJ2"/>
<reference evidence="1 2" key="1">
    <citation type="submission" date="2019-02" db="EMBL/GenBank/DDBJ databases">
        <title>Deep-cultivation of Planctomycetes and their phenomic and genomic characterization uncovers novel biology.</title>
        <authorList>
            <person name="Wiegand S."/>
            <person name="Jogler M."/>
            <person name="Boedeker C."/>
            <person name="Pinto D."/>
            <person name="Vollmers J."/>
            <person name="Rivas-Marin E."/>
            <person name="Kohn T."/>
            <person name="Peeters S.H."/>
            <person name="Heuer A."/>
            <person name="Rast P."/>
            <person name="Oberbeckmann S."/>
            <person name="Bunk B."/>
            <person name="Jeske O."/>
            <person name="Meyerdierks A."/>
            <person name="Storesund J.E."/>
            <person name="Kallscheuer N."/>
            <person name="Luecker S."/>
            <person name="Lage O.M."/>
            <person name="Pohl T."/>
            <person name="Merkel B.J."/>
            <person name="Hornburger P."/>
            <person name="Mueller R.-W."/>
            <person name="Bruemmer F."/>
            <person name="Labrenz M."/>
            <person name="Spormann A.M."/>
            <person name="Op den Camp H."/>
            <person name="Overmann J."/>
            <person name="Amann R."/>
            <person name="Jetten M.S.M."/>
            <person name="Mascher T."/>
            <person name="Medema M.H."/>
            <person name="Devos D.P."/>
            <person name="Kaster A.-K."/>
            <person name="Ovreas L."/>
            <person name="Rohde M."/>
            <person name="Galperin M.Y."/>
            <person name="Jogler C."/>
        </authorList>
    </citation>
    <scope>NUCLEOTIDE SEQUENCE [LARGE SCALE GENOMIC DNA]</scope>
    <source>
        <strain evidence="1 2">ETA_A8</strain>
    </source>
</reference>
<dbReference type="KEGG" id="aagg:ETAA8_69580"/>
<dbReference type="Proteomes" id="UP000315017">
    <property type="component" value="Chromosome"/>
</dbReference>
<dbReference type="InterPro" id="IPR051354">
    <property type="entry name" value="Transposase_27_IS1"/>
</dbReference>
<accession>A0A517YNJ2</accession>
<protein>
    <submittedName>
        <fullName evidence="1">IS1 transposase</fullName>
    </submittedName>
</protein>
<name>A0A517YNJ2_9BACT</name>
<organism evidence="1 2">
    <name type="scientific">Anatilimnocola aggregata</name>
    <dbReference type="NCBI Taxonomy" id="2528021"/>
    <lineage>
        <taxon>Bacteria</taxon>
        <taxon>Pseudomonadati</taxon>
        <taxon>Planctomycetota</taxon>
        <taxon>Planctomycetia</taxon>
        <taxon>Pirellulales</taxon>
        <taxon>Pirellulaceae</taxon>
        <taxon>Anatilimnocola</taxon>
    </lineage>
</organism>
<proteinExistence type="predicted"/>